<comment type="caution">
    <text evidence="2">The sequence shown here is derived from an EMBL/GenBank/DDBJ whole genome shotgun (WGS) entry which is preliminary data.</text>
</comment>
<name>A0A9P0XKB9_PIEBR</name>
<evidence type="ECO:0008006" key="4">
    <source>
        <dbReference type="Google" id="ProtNLM"/>
    </source>
</evidence>
<dbReference type="OrthoDB" id="7356781at2759"/>
<feature type="signal peptide" evidence="1">
    <location>
        <begin position="1"/>
        <end position="18"/>
    </location>
</feature>
<dbReference type="AlphaFoldDB" id="A0A9P0XKB9"/>
<gene>
    <name evidence="2" type="ORF">PIBRA_LOCUS13934</name>
</gene>
<accession>A0A9P0XKB9</accession>
<keyword evidence="3" id="KW-1185">Reference proteome</keyword>
<feature type="chain" id="PRO_5040301070" description="Cuticle protein" evidence="1">
    <location>
        <begin position="19"/>
        <end position="179"/>
    </location>
</feature>
<evidence type="ECO:0000313" key="2">
    <source>
        <dbReference type="EMBL" id="CAH4038366.1"/>
    </source>
</evidence>
<sequence>MTKICVLIMSMCVYYASADDKHINLTSPKDMYVVRATVYQVGILTNKTKDSDLNKTGQQEAITFYHNKGTGINLNNIPAPLVTNVTAENIVGVAPANAPFPLNMSLLGNVTPLQRLPREVVIPANITKASLFIPAAAGVQSISLPPLLSFNNNISKIPVPLPNVSVVSYTKASTLVKKP</sequence>
<proteinExistence type="predicted"/>
<keyword evidence="1" id="KW-0732">Signal</keyword>
<reference evidence="2" key="1">
    <citation type="submission" date="2022-05" db="EMBL/GenBank/DDBJ databases">
        <authorList>
            <person name="Okamura Y."/>
        </authorList>
    </citation>
    <scope>NUCLEOTIDE SEQUENCE</scope>
</reference>
<evidence type="ECO:0000313" key="3">
    <source>
        <dbReference type="Proteomes" id="UP001152562"/>
    </source>
</evidence>
<dbReference type="EMBL" id="CALOZG010000087">
    <property type="protein sequence ID" value="CAH4038366.1"/>
    <property type="molecule type" value="Genomic_DNA"/>
</dbReference>
<protein>
    <recommendedName>
        <fullName evidence="4">Cuticle protein</fullName>
    </recommendedName>
</protein>
<organism evidence="2 3">
    <name type="scientific">Pieris brassicae</name>
    <name type="common">White butterfly</name>
    <name type="synonym">Large white butterfly</name>
    <dbReference type="NCBI Taxonomy" id="7116"/>
    <lineage>
        <taxon>Eukaryota</taxon>
        <taxon>Metazoa</taxon>
        <taxon>Ecdysozoa</taxon>
        <taxon>Arthropoda</taxon>
        <taxon>Hexapoda</taxon>
        <taxon>Insecta</taxon>
        <taxon>Pterygota</taxon>
        <taxon>Neoptera</taxon>
        <taxon>Endopterygota</taxon>
        <taxon>Lepidoptera</taxon>
        <taxon>Glossata</taxon>
        <taxon>Ditrysia</taxon>
        <taxon>Papilionoidea</taxon>
        <taxon>Pieridae</taxon>
        <taxon>Pierinae</taxon>
        <taxon>Pieris</taxon>
    </lineage>
</organism>
<evidence type="ECO:0000256" key="1">
    <source>
        <dbReference type="SAM" id="SignalP"/>
    </source>
</evidence>
<dbReference type="Proteomes" id="UP001152562">
    <property type="component" value="Unassembled WGS sequence"/>
</dbReference>